<evidence type="ECO:0000256" key="5">
    <source>
        <dbReference type="ARBA" id="ARBA00051169"/>
    </source>
</evidence>
<comment type="pathway">
    <text evidence="7">Amino-acid biosynthesis; L-methionine biosynthesis via salvage pathway; L-methionine from S-methyl-5-thio-alpha-D-ribose 1-phosphate: step 1/6.</text>
</comment>
<dbReference type="InterPro" id="IPR000649">
    <property type="entry name" value="IF-2B-related"/>
</dbReference>
<evidence type="ECO:0000256" key="4">
    <source>
        <dbReference type="ARBA" id="ARBA00050906"/>
    </source>
</evidence>
<feature type="site" description="Transition state stabilizer" evidence="7">
    <location>
        <position position="161"/>
    </location>
</feature>
<dbReference type="UniPathway" id="UPA00904">
    <property type="reaction ID" value="UER00874"/>
</dbReference>
<dbReference type="InterPro" id="IPR005251">
    <property type="entry name" value="IF-M1Pi"/>
</dbReference>
<dbReference type="Gene3D" id="3.40.50.10470">
    <property type="entry name" value="Translation initiation factor eif-2b, domain 2"/>
    <property type="match status" value="1"/>
</dbReference>
<name>A0A172YAR8_9GAMM</name>
<comment type="catalytic activity">
    <reaction evidence="5">
        <text>5-(methylsulfanyl)-alpha-D-ribose 1-phosphate = 5-(methylsulfanyl)-D-ribulose 1-phosphate</text>
        <dbReference type="Rhea" id="RHEA:19989"/>
        <dbReference type="ChEBI" id="CHEBI:58533"/>
        <dbReference type="ChEBI" id="CHEBI:58548"/>
        <dbReference type="EC" id="5.3.1.23"/>
    </reaction>
    <physiologicalReaction direction="left-to-right" evidence="5">
        <dbReference type="Rhea" id="RHEA:19990"/>
    </physiologicalReaction>
</comment>
<dbReference type="NCBIfam" id="NF004326">
    <property type="entry name" value="PRK05720.1"/>
    <property type="match status" value="1"/>
</dbReference>
<dbReference type="FunFam" id="3.40.50.10470:FF:000006">
    <property type="entry name" value="Methylthioribose-1-phosphate isomerase"/>
    <property type="match status" value="1"/>
</dbReference>
<evidence type="ECO:0000256" key="7">
    <source>
        <dbReference type="HAMAP-Rule" id="MF_01678"/>
    </source>
</evidence>
<dbReference type="Proteomes" id="UP000077875">
    <property type="component" value="Chromosome"/>
</dbReference>
<dbReference type="InterPro" id="IPR011559">
    <property type="entry name" value="Initiation_fac_2B_a/b/d"/>
</dbReference>
<dbReference type="STRING" id="376489.A5892_00940"/>
<evidence type="ECO:0000256" key="2">
    <source>
        <dbReference type="ARBA" id="ARBA00023167"/>
    </source>
</evidence>
<evidence type="ECO:0000313" key="9">
    <source>
        <dbReference type="Proteomes" id="UP000077875"/>
    </source>
</evidence>
<evidence type="ECO:0000256" key="1">
    <source>
        <dbReference type="ARBA" id="ARBA00022605"/>
    </source>
</evidence>
<dbReference type="PANTHER" id="PTHR43475:SF4">
    <property type="entry name" value="METHYLTHIORIBOSE-1-PHOSPHATE ISOMERASE"/>
    <property type="match status" value="1"/>
</dbReference>
<sequence>MSDQAARLPPSVEWRDGALILLDQRRLPLEVRYRRLTRVEEVWEAIKQLEVRGAPAIGIAAGFGIALWALDAEADSPQSLLEGLERTRVYLESSRPTAVNLAWAVRRIFRACQSEPSVAAIRARALLEAQAIQAEDAEACRKIGEHGLALLPAGATVMTICNAGAIATARYGTALAPFHLARERGLELSVIACETRPLLQGARLTTWELASIGIDVTLITDSMAAHVMKTRRIDAVIVGADRIARNGDSANKIGTYGLALLARAHGIPFYVAAPFSTIDFELADGSGIPIEERDEKEIVEIQGQRIAPEGIKVFNPAFDVTPNELIEGLITERGVIRCAELDCHQARAMG</sequence>
<dbReference type="InterPro" id="IPR042529">
    <property type="entry name" value="IF_2B-like_C"/>
</dbReference>
<keyword evidence="2 7" id="KW-0486">Methionine biosynthesis</keyword>
<comment type="similarity">
    <text evidence="7">Belongs to the EIF-2B alpha/beta/delta subunits family. MtnA subfamily.</text>
</comment>
<dbReference type="Gene3D" id="1.20.120.420">
    <property type="entry name" value="translation initiation factor eif-2b, domain 1"/>
    <property type="match status" value="1"/>
</dbReference>
<keyword evidence="1 7" id="KW-0028">Amino-acid biosynthesis</keyword>
<dbReference type="HAMAP" id="MF_01678">
    <property type="entry name" value="Salvage_MtnA"/>
    <property type="match status" value="1"/>
</dbReference>
<dbReference type="GO" id="GO:0019509">
    <property type="term" value="P:L-methionine salvage from methylthioadenosine"/>
    <property type="evidence" value="ECO:0007669"/>
    <property type="project" value="UniProtKB-UniRule"/>
</dbReference>
<gene>
    <name evidence="7 8" type="primary">mtnA</name>
    <name evidence="8" type="ORF">A5892_00940</name>
</gene>
<proteinExistence type="inferred from homology"/>
<dbReference type="KEGG" id="haa:A5892_00940"/>
<feature type="binding site" evidence="7">
    <location>
        <begin position="251"/>
        <end position="252"/>
    </location>
    <ligand>
        <name>substrate</name>
    </ligand>
</feature>
<dbReference type="InterPro" id="IPR037171">
    <property type="entry name" value="NagB/RpiA_transferase-like"/>
</dbReference>
<comment type="function">
    <text evidence="6">Catalyzes the interconversion of methylthioribose-1-phosphate (MTR-1-P) into methylthioribulose-1-phosphate (MTRu-1-P). Also catalyzes the interconversion of 5-deoxyribose 1-phosphate and 5-deoxyribulose 1-phosphate. Part of a bifunctional DHAP-shunt salvage pathway for SAM by-products.</text>
</comment>
<accession>A0A172YAR8</accession>
<protein>
    <recommendedName>
        <fullName evidence="7">Methylthioribose-1-phosphate isomerase</fullName>
        <shortName evidence="7">M1Pi</shortName>
        <shortName evidence="7">MTR-1-P isomerase</shortName>
        <ecNumber evidence="7">5.3.1.23</ecNumber>
    </recommendedName>
    <alternativeName>
        <fullName evidence="7">S-methyl-5-thioribose-1-phosphate isomerase</fullName>
    </alternativeName>
</protein>
<keyword evidence="9" id="KW-1185">Reference proteome</keyword>
<evidence type="ECO:0000256" key="3">
    <source>
        <dbReference type="ARBA" id="ARBA00023235"/>
    </source>
</evidence>
<comment type="catalytic activity">
    <reaction evidence="4">
        <text>5-deoxy-alpha-D-ribose 1-phosphate = 5-deoxy-D-ribulose 1-phosphate</text>
        <dbReference type="Rhea" id="RHEA:61296"/>
        <dbReference type="ChEBI" id="CHEBI:58749"/>
        <dbReference type="ChEBI" id="CHEBI:144504"/>
    </reaction>
    <physiologicalReaction direction="left-to-right" evidence="4">
        <dbReference type="Rhea" id="RHEA:61297"/>
    </physiologicalReaction>
</comment>
<dbReference type="GO" id="GO:0046523">
    <property type="term" value="F:S-methyl-5-thioribose-1-phosphate isomerase activity"/>
    <property type="evidence" value="ECO:0007669"/>
    <property type="project" value="UniProtKB-UniRule"/>
</dbReference>
<dbReference type="FunFam" id="1.20.120.420:FF:000003">
    <property type="entry name" value="Methylthioribose-1-phosphate isomerase"/>
    <property type="match status" value="1"/>
</dbReference>
<dbReference type="Pfam" id="PF01008">
    <property type="entry name" value="IF-2B"/>
    <property type="match status" value="1"/>
</dbReference>
<dbReference type="RefSeq" id="WP_064121196.1">
    <property type="nucleotide sequence ID" value="NZ_CP015243.1"/>
</dbReference>
<dbReference type="NCBIfam" id="TIGR00524">
    <property type="entry name" value="eIF-2B_rel"/>
    <property type="match status" value="1"/>
</dbReference>
<feature type="active site" description="Proton donor" evidence="7">
    <location>
        <position position="241"/>
    </location>
</feature>
<dbReference type="SUPFAM" id="SSF100950">
    <property type="entry name" value="NagB/RpiA/CoA transferase-like"/>
    <property type="match status" value="1"/>
</dbReference>
<evidence type="ECO:0000313" key="8">
    <source>
        <dbReference type="EMBL" id="ANF56202.1"/>
    </source>
</evidence>
<reference evidence="8 9" key="1">
    <citation type="submission" date="2016-04" db="EMBL/GenBank/DDBJ databases">
        <title>Complete Genome Sequence of Halotalea alkalilenta IHB B 13600.</title>
        <authorList>
            <person name="Swarnkar M.K."/>
            <person name="Sharma A."/>
            <person name="Kaushal K."/>
            <person name="Soni R."/>
            <person name="Rana S."/>
            <person name="Singh A.K."/>
            <person name="Gulati A."/>
        </authorList>
    </citation>
    <scope>NUCLEOTIDE SEQUENCE [LARGE SCALE GENOMIC DNA]</scope>
    <source>
        <strain evidence="8 9">IHB B 13600</strain>
    </source>
</reference>
<organism evidence="8 9">
    <name type="scientific">Halotalea alkalilenta</name>
    <dbReference type="NCBI Taxonomy" id="376489"/>
    <lineage>
        <taxon>Bacteria</taxon>
        <taxon>Pseudomonadati</taxon>
        <taxon>Pseudomonadota</taxon>
        <taxon>Gammaproteobacteria</taxon>
        <taxon>Oceanospirillales</taxon>
        <taxon>Halomonadaceae</taxon>
        <taxon>Halotalea</taxon>
    </lineage>
</organism>
<keyword evidence="3 7" id="KW-0413">Isomerase</keyword>
<feature type="binding site" evidence="7">
    <location>
        <begin position="52"/>
        <end position="54"/>
    </location>
    <ligand>
        <name>substrate</name>
    </ligand>
</feature>
<dbReference type="NCBIfam" id="TIGR00512">
    <property type="entry name" value="salvage_mtnA"/>
    <property type="match status" value="1"/>
</dbReference>
<dbReference type="EC" id="5.3.1.23" evidence="7"/>
<evidence type="ECO:0000256" key="6">
    <source>
        <dbReference type="ARBA" id="ARBA00058145"/>
    </source>
</evidence>
<feature type="binding site" evidence="7">
    <location>
        <position position="200"/>
    </location>
    <ligand>
        <name>substrate</name>
    </ligand>
</feature>
<dbReference type="InterPro" id="IPR027363">
    <property type="entry name" value="M1Pi_N"/>
</dbReference>
<dbReference type="AlphaFoldDB" id="A0A172YAR8"/>
<dbReference type="PANTHER" id="PTHR43475">
    <property type="entry name" value="METHYLTHIORIBOSE-1-PHOSPHATE ISOMERASE"/>
    <property type="match status" value="1"/>
</dbReference>
<dbReference type="EMBL" id="CP015243">
    <property type="protein sequence ID" value="ANF56202.1"/>
    <property type="molecule type" value="Genomic_DNA"/>
</dbReference>
<feature type="binding site" evidence="7">
    <location>
        <position position="95"/>
    </location>
    <ligand>
        <name>substrate</name>
    </ligand>
</feature>